<evidence type="ECO:0000256" key="1">
    <source>
        <dbReference type="ARBA" id="ARBA00005446"/>
    </source>
</evidence>
<protein>
    <recommendedName>
        <fullName evidence="8">DEAD/DEAH box helicase domain-containing protein</fullName>
    </recommendedName>
</protein>
<keyword evidence="7" id="KW-1185">Reference proteome</keyword>
<keyword evidence="2" id="KW-0238">DNA-binding</keyword>
<dbReference type="GO" id="GO:0009378">
    <property type="term" value="F:four-way junction helicase activity"/>
    <property type="evidence" value="ECO:0007669"/>
    <property type="project" value="TreeGrafter"/>
</dbReference>
<reference evidence="6" key="4">
    <citation type="submission" date="2019-03" db="UniProtKB">
        <authorList>
            <consortium name="EnsemblPlants"/>
        </authorList>
    </citation>
    <scope>IDENTIFICATION</scope>
</reference>
<dbReference type="PANTHER" id="PTHR13710:SF153">
    <property type="entry name" value="RECQ-LIKE DNA HELICASE BLM"/>
    <property type="match status" value="1"/>
</dbReference>
<comment type="similarity">
    <text evidence="1">Belongs to the helicase family. RecQ subfamily.</text>
</comment>
<evidence type="ECO:0000313" key="6">
    <source>
        <dbReference type="EnsemblPlants" id="AET4Gv20309100.9"/>
    </source>
</evidence>
<proteinExistence type="inferred from homology"/>
<reference evidence="6" key="5">
    <citation type="journal article" date="2021" name="G3 (Bethesda)">
        <title>Aegilops tauschii genome assembly Aet v5.0 features greater sequence contiguity and improved annotation.</title>
        <authorList>
            <person name="Wang L."/>
            <person name="Zhu T."/>
            <person name="Rodriguez J.C."/>
            <person name="Deal K.R."/>
            <person name="Dubcovsky J."/>
            <person name="McGuire P.E."/>
            <person name="Lux T."/>
            <person name="Spannagl M."/>
            <person name="Mayer K.F.X."/>
            <person name="Baldrich P."/>
            <person name="Meyers B.C."/>
            <person name="Huo N."/>
            <person name="Gu Y.Q."/>
            <person name="Zhou H."/>
            <person name="Devos K.M."/>
            <person name="Bennetzen J.L."/>
            <person name="Unver T."/>
            <person name="Budak H."/>
            <person name="Gulick P.J."/>
            <person name="Galiba G."/>
            <person name="Kalapos B."/>
            <person name="Nelson D.R."/>
            <person name="Li P."/>
            <person name="You F.M."/>
            <person name="Luo M.C."/>
            <person name="Dvorak J."/>
        </authorList>
    </citation>
    <scope>NUCLEOTIDE SEQUENCE [LARGE SCALE GENOMIC DNA]</scope>
    <source>
        <strain evidence="6">cv. AL8/78</strain>
    </source>
</reference>
<dbReference type="GO" id="GO:0005634">
    <property type="term" value="C:nucleus"/>
    <property type="evidence" value="ECO:0007669"/>
    <property type="project" value="TreeGrafter"/>
</dbReference>
<reference evidence="7" key="1">
    <citation type="journal article" date="2014" name="Science">
        <title>Ancient hybridizations among the ancestral genomes of bread wheat.</title>
        <authorList>
            <consortium name="International Wheat Genome Sequencing Consortium,"/>
            <person name="Marcussen T."/>
            <person name="Sandve S.R."/>
            <person name="Heier L."/>
            <person name="Spannagl M."/>
            <person name="Pfeifer M."/>
            <person name="Jakobsen K.S."/>
            <person name="Wulff B.B."/>
            <person name="Steuernagel B."/>
            <person name="Mayer K.F."/>
            <person name="Olsen O.A."/>
        </authorList>
    </citation>
    <scope>NUCLEOTIDE SEQUENCE [LARGE SCALE GENOMIC DNA]</scope>
    <source>
        <strain evidence="7">cv. AL8/78</strain>
    </source>
</reference>
<dbReference type="Proteomes" id="UP000015105">
    <property type="component" value="Chromosome 4D"/>
</dbReference>
<feature type="compositionally biased region" description="Polar residues" evidence="5">
    <location>
        <begin position="67"/>
        <end position="93"/>
    </location>
</feature>
<dbReference type="GO" id="GO:0043138">
    <property type="term" value="F:3'-5' DNA helicase activity"/>
    <property type="evidence" value="ECO:0007669"/>
    <property type="project" value="TreeGrafter"/>
</dbReference>
<keyword evidence="4" id="KW-0539">Nucleus</keyword>
<evidence type="ECO:0000256" key="5">
    <source>
        <dbReference type="SAM" id="MobiDB-lite"/>
    </source>
</evidence>
<dbReference type="AlphaFoldDB" id="A0A453HUY5"/>
<evidence type="ECO:0000313" key="7">
    <source>
        <dbReference type="Proteomes" id="UP000015105"/>
    </source>
</evidence>
<name>A0A453HUY5_AEGTS</name>
<dbReference type="GO" id="GO:0005694">
    <property type="term" value="C:chromosome"/>
    <property type="evidence" value="ECO:0007669"/>
    <property type="project" value="TreeGrafter"/>
</dbReference>
<evidence type="ECO:0000256" key="4">
    <source>
        <dbReference type="ARBA" id="ARBA00023242"/>
    </source>
</evidence>
<dbReference type="GO" id="GO:0005737">
    <property type="term" value="C:cytoplasm"/>
    <property type="evidence" value="ECO:0007669"/>
    <property type="project" value="TreeGrafter"/>
</dbReference>
<sequence length="261" mass="28804">EACGNLNEMMRKGVNDEKGGVVLDTPLFKRADSSSQHNPKGLKTSSFSSDDSDFDIFDETNTHRDNNVGTQKKPQTRNSKAQTRSSTKSTVNKGTKRYESTTPTSNREGQPNACLLKREILSYEQLSSLDDINLANAVIFGNKSFRPLQYEACSAALDNKDCFILMPTGGGKSLCYQVTKFCLVQHSYFNLVCFARFENFICIITFAAPCNIAPRCYCCCVSIAVTYSGSGGCFNLQVWDTSSILEFSANFCTGICSYPRA</sequence>
<dbReference type="PANTHER" id="PTHR13710">
    <property type="entry name" value="DNA HELICASE RECQ FAMILY MEMBER"/>
    <property type="match status" value="1"/>
</dbReference>
<feature type="compositionally biased region" description="Polar residues" evidence="5">
    <location>
        <begin position="100"/>
        <end position="109"/>
    </location>
</feature>
<dbReference type="SUPFAM" id="SSF52540">
    <property type="entry name" value="P-loop containing nucleoside triphosphate hydrolases"/>
    <property type="match status" value="1"/>
</dbReference>
<reference evidence="6" key="3">
    <citation type="journal article" date="2017" name="Nature">
        <title>Genome sequence of the progenitor of the wheat D genome Aegilops tauschii.</title>
        <authorList>
            <person name="Luo M.C."/>
            <person name="Gu Y.Q."/>
            <person name="Puiu D."/>
            <person name="Wang H."/>
            <person name="Twardziok S.O."/>
            <person name="Deal K.R."/>
            <person name="Huo N."/>
            <person name="Zhu T."/>
            <person name="Wang L."/>
            <person name="Wang Y."/>
            <person name="McGuire P.E."/>
            <person name="Liu S."/>
            <person name="Long H."/>
            <person name="Ramasamy R.K."/>
            <person name="Rodriguez J.C."/>
            <person name="Van S.L."/>
            <person name="Yuan L."/>
            <person name="Wang Z."/>
            <person name="Xia Z."/>
            <person name="Xiao L."/>
            <person name="Anderson O.D."/>
            <person name="Ouyang S."/>
            <person name="Liang Y."/>
            <person name="Zimin A.V."/>
            <person name="Pertea G."/>
            <person name="Qi P."/>
            <person name="Bennetzen J.L."/>
            <person name="Dai X."/>
            <person name="Dawson M.W."/>
            <person name="Muller H.G."/>
            <person name="Kugler K."/>
            <person name="Rivarola-Duarte L."/>
            <person name="Spannagl M."/>
            <person name="Mayer K.F.X."/>
            <person name="Lu F.H."/>
            <person name="Bevan M.W."/>
            <person name="Leroy P."/>
            <person name="Li P."/>
            <person name="You F.M."/>
            <person name="Sun Q."/>
            <person name="Liu Z."/>
            <person name="Lyons E."/>
            <person name="Wicker T."/>
            <person name="Salzberg S.L."/>
            <person name="Devos K.M."/>
            <person name="Dvorak J."/>
        </authorList>
    </citation>
    <scope>NUCLEOTIDE SEQUENCE [LARGE SCALE GENOMIC DNA]</scope>
    <source>
        <strain evidence="6">cv. AL8/78</strain>
    </source>
</reference>
<organism evidence="6 7">
    <name type="scientific">Aegilops tauschii subsp. strangulata</name>
    <name type="common">Goatgrass</name>
    <dbReference type="NCBI Taxonomy" id="200361"/>
    <lineage>
        <taxon>Eukaryota</taxon>
        <taxon>Viridiplantae</taxon>
        <taxon>Streptophyta</taxon>
        <taxon>Embryophyta</taxon>
        <taxon>Tracheophyta</taxon>
        <taxon>Spermatophyta</taxon>
        <taxon>Magnoliopsida</taxon>
        <taxon>Liliopsida</taxon>
        <taxon>Poales</taxon>
        <taxon>Poaceae</taxon>
        <taxon>BOP clade</taxon>
        <taxon>Pooideae</taxon>
        <taxon>Triticodae</taxon>
        <taxon>Triticeae</taxon>
        <taxon>Triticinae</taxon>
        <taxon>Aegilops</taxon>
    </lineage>
</organism>
<dbReference type="EnsemblPlants" id="AET4Gv20309100.9">
    <property type="protein sequence ID" value="AET4Gv20309100.9"/>
    <property type="gene ID" value="AET4Gv20309100"/>
</dbReference>
<reference evidence="7" key="2">
    <citation type="journal article" date="2017" name="Nat. Plants">
        <title>The Aegilops tauschii genome reveals multiple impacts of transposons.</title>
        <authorList>
            <person name="Zhao G."/>
            <person name="Zou C."/>
            <person name="Li K."/>
            <person name="Wang K."/>
            <person name="Li T."/>
            <person name="Gao L."/>
            <person name="Zhang X."/>
            <person name="Wang H."/>
            <person name="Yang Z."/>
            <person name="Liu X."/>
            <person name="Jiang W."/>
            <person name="Mao L."/>
            <person name="Kong X."/>
            <person name="Jiao Y."/>
            <person name="Jia J."/>
        </authorList>
    </citation>
    <scope>NUCLEOTIDE SEQUENCE [LARGE SCALE GENOMIC DNA]</scope>
    <source>
        <strain evidence="7">cv. AL8/78</strain>
    </source>
</reference>
<evidence type="ECO:0008006" key="8">
    <source>
        <dbReference type="Google" id="ProtNLM"/>
    </source>
</evidence>
<dbReference type="GO" id="GO:0003677">
    <property type="term" value="F:DNA binding"/>
    <property type="evidence" value="ECO:0007669"/>
    <property type="project" value="UniProtKB-KW"/>
</dbReference>
<keyword evidence="3" id="KW-0413">Isomerase</keyword>
<accession>A0A453HUY5</accession>
<dbReference type="Gramene" id="AET4Gv20309100.9">
    <property type="protein sequence ID" value="AET4Gv20309100.9"/>
    <property type="gene ID" value="AET4Gv20309100"/>
</dbReference>
<dbReference type="InterPro" id="IPR027417">
    <property type="entry name" value="P-loop_NTPase"/>
</dbReference>
<dbReference type="GO" id="GO:0000724">
    <property type="term" value="P:double-strand break repair via homologous recombination"/>
    <property type="evidence" value="ECO:0007669"/>
    <property type="project" value="TreeGrafter"/>
</dbReference>
<evidence type="ECO:0000256" key="2">
    <source>
        <dbReference type="ARBA" id="ARBA00023125"/>
    </source>
</evidence>
<evidence type="ECO:0000256" key="3">
    <source>
        <dbReference type="ARBA" id="ARBA00023235"/>
    </source>
</evidence>
<dbReference type="Gene3D" id="3.40.50.300">
    <property type="entry name" value="P-loop containing nucleotide triphosphate hydrolases"/>
    <property type="match status" value="1"/>
</dbReference>
<feature type="region of interest" description="Disordered" evidence="5">
    <location>
        <begin position="1"/>
        <end position="110"/>
    </location>
</feature>
<feature type="compositionally biased region" description="Basic and acidic residues" evidence="5">
    <location>
        <begin position="9"/>
        <end position="19"/>
    </location>
</feature>